<accession>A0A0P0GJD4</accession>
<dbReference type="KEGG" id="bcel:BcellWH2_00635"/>
<proteinExistence type="predicted"/>
<reference evidence="1 2" key="1">
    <citation type="journal article" date="2015" name="Science">
        <title>Genetic determinants of in vivo fitness and diet responsiveness in multiple human gut Bacteroides.</title>
        <authorList>
            <person name="Wu M."/>
            <person name="McNulty N.P."/>
            <person name="Rodionov D.A."/>
            <person name="Khoroshkin M.S."/>
            <person name="Griffin N.W."/>
            <person name="Cheng J."/>
            <person name="Latreille P."/>
            <person name="Kerstetter R.A."/>
            <person name="Terrapon N."/>
            <person name="Henrissat B."/>
            <person name="Osterman A.L."/>
            <person name="Gordon J.I."/>
        </authorList>
    </citation>
    <scope>NUCLEOTIDE SEQUENCE [LARGE SCALE GENOMIC DNA]</scope>
    <source>
        <strain evidence="1 2">WH2</strain>
    </source>
</reference>
<gene>
    <name evidence="1" type="ORF">BcellWH2_00635</name>
</gene>
<evidence type="ECO:0000313" key="2">
    <source>
        <dbReference type="Proteomes" id="UP000061809"/>
    </source>
</evidence>
<protein>
    <submittedName>
        <fullName evidence="1">Uncharacterized protein</fullName>
    </submittedName>
</protein>
<organism evidence="1 2">
    <name type="scientific">Bacteroides cellulosilyticus</name>
    <dbReference type="NCBI Taxonomy" id="246787"/>
    <lineage>
        <taxon>Bacteria</taxon>
        <taxon>Pseudomonadati</taxon>
        <taxon>Bacteroidota</taxon>
        <taxon>Bacteroidia</taxon>
        <taxon>Bacteroidales</taxon>
        <taxon>Bacteroidaceae</taxon>
        <taxon>Bacteroides</taxon>
    </lineage>
</organism>
<dbReference type="EMBL" id="CP012801">
    <property type="protein sequence ID" value="ALJ57903.1"/>
    <property type="molecule type" value="Genomic_DNA"/>
</dbReference>
<evidence type="ECO:0000313" key="1">
    <source>
        <dbReference type="EMBL" id="ALJ57903.1"/>
    </source>
</evidence>
<name>A0A0P0GJD4_9BACE</name>
<dbReference type="STRING" id="246787.BcellWH2_00635"/>
<dbReference type="Proteomes" id="UP000061809">
    <property type="component" value="Chromosome"/>
</dbReference>
<dbReference type="AlphaFoldDB" id="A0A0P0GJD4"/>
<sequence length="75" mass="8276">MNAQRLRANAQQMATNRLHSNSAGNANPSTGMYLELAGSKFPENAAIIVTRANTMLRRTGMLRNKLLISDFPMLL</sequence>